<feature type="compositionally biased region" description="Low complexity" evidence="1">
    <location>
        <begin position="415"/>
        <end position="428"/>
    </location>
</feature>
<feature type="compositionally biased region" description="Acidic residues" evidence="1">
    <location>
        <begin position="405"/>
        <end position="414"/>
    </location>
</feature>
<dbReference type="EMBL" id="JAAOAN010000393">
    <property type="protein sequence ID" value="KAF5708376.1"/>
    <property type="molecule type" value="Genomic_DNA"/>
</dbReference>
<proteinExistence type="predicted"/>
<feature type="region of interest" description="Disordered" evidence="1">
    <location>
        <begin position="1"/>
        <end position="83"/>
    </location>
</feature>
<feature type="compositionally biased region" description="Low complexity" evidence="1">
    <location>
        <begin position="229"/>
        <end position="243"/>
    </location>
</feature>
<sequence>MPNKNPKGKGKGKAKAAPRPQNPRPAPRPRNPRPAPEPRAMRLTRARSRLSNAPPLMASLESDRDCQGRSLVEDPEPLPFNDVVQRLGGTANMANRERRVRLKLNYAARLSAAGPSNQGQPSGSNTAAVTTAASSSSSSAATPAAAIANPSPDPSTTLGLSSSSSSGHPSPDQDESANPGRRIKINTRNGAAYREAQASGQNQPASSSSERTPSSSAAGPSGQGRRLSEGSISSSEISSLPSTSPSPPPTFPSDQDEHSRSISSSGPSLPSSSPSAQTQAPGTPMPSAAGPSNAIPSSSTGSGSGSNSNSNRESSSLSSPTRTSPPPNHPSPDTVKVDVLIATGHEQPSSDEYESDGEGCCGDPPRDGSEDESSGSRGSSGYEPSEETSDDNTVFTGSESSSDSGGDDGSDDDAPGGPCSGPSGSSGPSDPPGSPGVLIDAGSSSAHEYPSGYEADDEYNLGPAAGGSTISRDDTGAWAMVSNMSGAKNRSTWFPGFDSPRLDGRSRRPSRPADIKVPCIDYSGYDAQIGYGEDGSPDCAEFIGPLRSSFPASVQSIGRLDTPPAHSEGVVGKRKRSCDDVEDASAAGIKRARSLSPHMVVETSTTAITTTRFASEPRQPMAWTSDAPVSDEPSPLRDEPVAYAMMATPVDDPPSGELSPLIWPSFDPEIPGMHGSGLRARRHYDWYEQFHYVGHECYDVHPCLHNPGRGCHECHSEWHKDWARFFKAEELLQEAAADPERYLRETGLDMCEGFMGALLQGASWEVLAPHLQPPAGGRVRVHPARLAKHRLAFAQAAAQAGMS</sequence>
<feature type="compositionally biased region" description="Low complexity" evidence="1">
    <location>
        <begin position="205"/>
        <end position="220"/>
    </location>
</feature>
<dbReference type="OrthoDB" id="5105924at2759"/>
<feature type="compositionally biased region" description="Pro residues" evidence="1">
    <location>
        <begin position="20"/>
        <end position="37"/>
    </location>
</feature>
<gene>
    <name evidence="2" type="ORF">FMUND_10647</name>
</gene>
<name>A0A8H5YB17_9HYPO</name>
<organism evidence="2 3">
    <name type="scientific">Fusarium mundagurra</name>
    <dbReference type="NCBI Taxonomy" id="1567541"/>
    <lineage>
        <taxon>Eukaryota</taxon>
        <taxon>Fungi</taxon>
        <taxon>Dikarya</taxon>
        <taxon>Ascomycota</taxon>
        <taxon>Pezizomycotina</taxon>
        <taxon>Sordariomycetes</taxon>
        <taxon>Hypocreomycetidae</taxon>
        <taxon>Hypocreales</taxon>
        <taxon>Nectriaceae</taxon>
        <taxon>Fusarium</taxon>
        <taxon>Fusarium fujikuroi species complex</taxon>
    </lineage>
</organism>
<feature type="compositionally biased region" description="Basic and acidic residues" evidence="1">
    <location>
        <begin position="500"/>
        <end position="514"/>
    </location>
</feature>
<feature type="compositionally biased region" description="Polar residues" evidence="1">
    <location>
        <begin position="114"/>
        <end position="123"/>
    </location>
</feature>
<feature type="compositionally biased region" description="Low complexity" evidence="1">
    <location>
        <begin position="124"/>
        <end position="170"/>
    </location>
</feature>
<feature type="region of interest" description="Disordered" evidence="1">
    <location>
        <begin position="616"/>
        <end position="635"/>
    </location>
</feature>
<protein>
    <submittedName>
        <fullName evidence="2">Suppressor of mutant AC40 of RNA polymerase i iii</fullName>
    </submittedName>
</protein>
<dbReference type="AlphaFoldDB" id="A0A8H5YB17"/>
<accession>A0A8H5YB17</accession>
<comment type="caution">
    <text evidence="2">The sequence shown here is derived from an EMBL/GenBank/DDBJ whole genome shotgun (WGS) entry which is preliminary data.</text>
</comment>
<evidence type="ECO:0000313" key="2">
    <source>
        <dbReference type="EMBL" id="KAF5708376.1"/>
    </source>
</evidence>
<feature type="compositionally biased region" description="Low complexity" evidence="1">
    <location>
        <begin position="261"/>
        <end position="275"/>
    </location>
</feature>
<feature type="compositionally biased region" description="Low complexity" evidence="1">
    <location>
        <begin position="291"/>
        <end position="322"/>
    </location>
</feature>
<reference evidence="2 3" key="1">
    <citation type="submission" date="2020-05" db="EMBL/GenBank/DDBJ databases">
        <title>Identification and distribution of gene clusters putatively required for synthesis of sphingolipid metabolism inhibitors in phylogenetically diverse species of the filamentous fungus Fusarium.</title>
        <authorList>
            <person name="Kim H.-S."/>
            <person name="Busman M."/>
            <person name="Brown D.W."/>
            <person name="Divon H."/>
            <person name="Uhlig S."/>
            <person name="Proctor R.H."/>
        </authorList>
    </citation>
    <scope>NUCLEOTIDE SEQUENCE [LARGE SCALE GENOMIC DNA]</scope>
    <source>
        <strain evidence="2 3">NRRL 66235</strain>
    </source>
</reference>
<keyword evidence="3" id="KW-1185">Reference proteome</keyword>
<evidence type="ECO:0000256" key="1">
    <source>
        <dbReference type="SAM" id="MobiDB-lite"/>
    </source>
</evidence>
<feature type="compositionally biased region" description="Basic residues" evidence="1">
    <location>
        <begin position="1"/>
        <end position="16"/>
    </location>
</feature>
<feature type="region of interest" description="Disordered" evidence="1">
    <location>
        <begin position="112"/>
        <end position="473"/>
    </location>
</feature>
<evidence type="ECO:0000313" key="3">
    <source>
        <dbReference type="Proteomes" id="UP000544331"/>
    </source>
</evidence>
<dbReference type="Proteomes" id="UP000544331">
    <property type="component" value="Unassembled WGS sequence"/>
</dbReference>
<feature type="region of interest" description="Disordered" evidence="1">
    <location>
        <begin position="489"/>
        <end position="514"/>
    </location>
</feature>